<feature type="region of interest" description="Disordered" evidence="2">
    <location>
        <begin position="56"/>
        <end position="82"/>
    </location>
</feature>
<dbReference type="GO" id="GO:0016192">
    <property type="term" value="P:vesicle-mediated transport"/>
    <property type="evidence" value="ECO:0007669"/>
    <property type="project" value="InterPro"/>
</dbReference>
<evidence type="ECO:0000256" key="1">
    <source>
        <dbReference type="ARBA" id="ARBA00009884"/>
    </source>
</evidence>
<gene>
    <name evidence="4" type="primary">SCFD2</name>
    <name evidence="4" type="ORF">LPJ61_000670</name>
</gene>
<keyword evidence="5" id="KW-1185">Reference proteome</keyword>
<keyword evidence="3" id="KW-0472">Membrane</keyword>
<evidence type="ECO:0000313" key="5">
    <source>
        <dbReference type="Proteomes" id="UP001143981"/>
    </source>
</evidence>
<organism evidence="4 5">
    <name type="scientific">Coemansia biformis</name>
    <dbReference type="NCBI Taxonomy" id="1286918"/>
    <lineage>
        <taxon>Eukaryota</taxon>
        <taxon>Fungi</taxon>
        <taxon>Fungi incertae sedis</taxon>
        <taxon>Zoopagomycota</taxon>
        <taxon>Kickxellomycotina</taxon>
        <taxon>Kickxellomycetes</taxon>
        <taxon>Kickxellales</taxon>
        <taxon>Kickxellaceae</taxon>
        <taxon>Coemansia</taxon>
    </lineage>
</organism>
<dbReference type="EMBL" id="JANBOI010000036">
    <property type="protein sequence ID" value="KAJ1735212.1"/>
    <property type="molecule type" value="Genomic_DNA"/>
</dbReference>
<sequence length="778" mass="79564">MESTEAPSLSESVSAVLESLLTSHSQGPETTIYADSVALQTINASFTNGILGLLQSGQPGSPPRARNVKHLGQQSGRPDTAAGLPDGSHVLFLVGASSWPRVAWPAIAQILGSCVYSTCTLCVATPEAVWGDVAAASPPAEGGIRQPLTRSSVVAALVDAMRQGRQRSALGDAALGDDAVAVETVPLLATMSLTGDLFVMPDTSHVFPALVRSGGPGGDALGFLRTRSRPSGSRGSEASAADTRQQIEQLSLNIVSLLRGLGLRGGFYSLGDTARRTARRCAGISQNADSAGSAGGLRDAVVVLVDRTADLVAPMHHGGHLLDEIYRALPPHPAGGGLASDRIVRAPAVPDTEDGSGLPGLIPGHSFLALLRSCQQGEAALRSSVDLWEAMLMQDKPVALQVLRSGLASILATEGNGAAGVLDLTRGKATAEQIQALVDACRSLPQAKGQSEALVEVAQAVVDTESAGRDERWKEAEGAEKTLALVIGGIKDALADAQVPGPGRSGEYSTEDSIVDEEICAVWDQVLSAIPPLALVAVERSIQADRSADSSELAENVSRWLWQHTPAPGMVLLAASLLAPAGTGVPRGQRAAAEQRLEADFAAVYGAAAAARSPLVSKEPAPDVARQWALRVMGLADLVVASEGQRSGLAHWRALATMSAGRGGAYASLLKRVAVDVLSGSGRCGDLEHAEQGAAVAAANLLRGLGQRLLSGDRQGAGGGGAGEAARRSSAVVFIVIGGVTFAEAAAVAAAARQHGGARRVLVGGTTICSAGSGSAMM</sequence>
<comment type="similarity">
    <text evidence="1">Belongs to the STXBP/unc-18/SEC1 family.</text>
</comment>
<dbReference type="OrthoDB" id="2228at2759"/>
<keyword evidence="3" id="KW-0812">Transmembrane</keyword>
<dbReference type="InterPro" id="IPR036045">
    <property type="entry name" value="Sec1-like_sf"/>
</dbReference>
<feature type="transmembrane region" description="Helical" evidence="3">
    <location>
        <begin position="731"/>
        <end position="752"/>
    </location>
</feature>
<proteinExistence type="inferred from homology"/>
<dbReference type="SUPFAM" id="SSF56815">
    <property type="entry name" value="Sec1/munc18-like (SM) proteins"/>
    <property type="match status" value="1"/>
</dbReference>
<dbReference type="PANTHER" id="PTHR11679">
    <property type="entry name" value="VESICLE PROTEIN SORTING-ASSOCIATED"/>
    <property type="match status" value="1"/>
</dbReference>
<dbReference type="InterPro" id="IPR001619">
    <property type="entry name" value="Sec1-like"/>
</dbReference>
<dbReference type="AlphaFoldDB" id="A0A9W7YHX6"/>
<evidence type="ECO:0000256" key="3">
    <source>
        <dbReference type="SAM" id="Phobius"/>
    </source>
</evidence>
<accession>A0A9W7YHX6</accession>
<name>A0A9W7YHX6_9FUNG</name>
<evidence type="ECO:0000256" key="2">
    <source>
        <dbReference type="SAM" id="MobiDB-lite"/>
    </source>
</evidence>
<dbReference type="InterPro" id="IPR027482">
    <property type="entry name" value="Sec1-like_dom2"/>
</dbReference>
<dbReference type="Gene3D" id="3.40.50.1910">
    <property type="match status" value="1"/>
</dbReference>
<reference evidence="4" key="1">
    <citation type="submission" date="2022-07" db="EMBL/GenBank/DDBJ databases">
        <title>Phylogenomic reconstructions and comparative analyses of Kickxellomycotina fungi.</title>
        <authorList>
            <person name="Reynolds N.K."/>
            <person name="Stajich J.E."/>
            <person name="Barry K."/>
            <person name="Grigoriev I.V."/>
            <person name="Crous P."/>
            <person name="Smith M.E."/>
        </authorList>
    </citation>
    <scope>NUCLEOTIDE SEQUENCE</scope>
    <source>
        <strain evidence="4">BCRC 34381</strain>
    </source>
</reference>
<protein>
    <submittedName>
        <fullName evidence="4">Sec1 domain-containing protein 2</fullName>
    </submittedName>
</protein>
<keyword evidence="3" id="KW-1133">Transmembrane helix</keyword>
<comment type="caution">
    <text evidence="4">The sequence shown here is derived from an EMBL/GenBank/DDBJ whole genome shotgun (WGS) entry which is preliminary data.</text>
</comment>
<dbReference type="Proteomes" id="UP001143981">
    <property type="component" value="Unassembled WGS sequence"/>
</dbReference>
<evidence type="ECO:0000313" key="4">
    <source>
        <dbReference type="EMBL" id="KAJ1735212.1"/>
    </source>
</evidence>